<dbReference type="EMBL" id="MHST01000008">
    <property type="protein sequence ID" value="OHA49539.1"/>
    <property type="molecule type" value="Genomic_DNA"/>
</dbReference>
<dbReference type="AlphaFoldDB" id="A0A1G2PP54"/>
<evidence type="ECO:0000313" key="1">
    <source>
        <dbReference type="EMBL" id="OHA49539.1"/>
    </source>
</evidence>
<dbReference type="Proteomes" id="UP000178690">
    <property type="component" value="Unassembled WGS sequence"/>
</dbReference>
<protein>
    <submittedName>
        <fullName evidence="1">Uncharacterized protein</fullName>
    </submittedName>
</protein>
<reference evidence="1 2" key="1">
    <citation type="journal article" date="2016" name="Nat. Commun.">
        <title>Thousands of microbial genomes shed light on interconnected biogeochemical processes in an aquifer system.</title>
        <authorList>
            <person name="Anantharaman K."/>
            <person name="Brown C.T."/>
            <person name="Hug L.A."/>
            <person name="Sharon I."/>
            <person name="Castelle C.J."/>
            <person name="Probst A.J."/>
            <person name="Thomas B.C."/>
            <person name="Singh A."/>
            <person name="Wilkins M.J."/>
            <person name="Karaoz U."/>
            <person name="Brodie E.L."/>
            <person name="Williams K.H."/>
            <person name="Hubbard S.S."/>
            <person name="Banfield J.F."/>
        </authorList>
    </citation>
    <scope>NUCLEOTIDE SEQUENCE [LARGE SCALE GENOMIC DNA]</scope>
    <source>
        <strain evidence="2">RIFCSPHIGHO2_01_FULL_58_15</strain>
    </source>
</reference>
<gene>
    <name evidence="1" type="ORF">A2682_03460</name>
</gene>
<accession>A0A1G2PP54</accession>
<proteinExistence type="predicted"/>
<organism evidence="1 2">
    <name type="scientific">Terrybacteria sp. (strain RIFCSPHIGHO2_01_FULL_58_15)</name>
    <dbReference type="NCBI Taxonomy" id="1802363"/>
    <lineage>
        <taxon>Bacteria</taxon>
        <taxon>Candidatus Terryibacteriota</taxon>
    </lineage>
</organism>
<name>A0A1G2PP54_TERXR</name>
<evidence type="ECO:0000313" key="2">
    <source>
        <dbReference type="Proteomes" id="UP000178690"/>
    </source>
</evidence>
<sequence length="141" mass="15605">MEKMTSVVEPTIKDLVAAVSRIPAVAKKEGWKLTLDRDEGALFYSPPAISSGTELYRISSEASVYLDNNANPRGIMIECYETNFLEHHKNFQSISGKVFPAKEEEVIEVDPQRSNGGEGAEFAKMLEKAIVQGAQEDLAKR</sequence>
<comment type="caution">
    <text evidence="1">The sequence shown here is derived from an EMBL/GenBank/DDBJ whole genome shotgun (WGS) entry which is preliminary data.</text>
</comment>